<organism evidence="2 3">
    <name type="scientific">Leifsonia aquatica ATCC 14665</name>
    <dbReference type="NCBI Taxonomy" id="1358026"/>
    <lineage>
        <taxon>Bacteria</taxon>
        <taxon>Bacillati</taxon>
        <taxon>Actinomycetota</taxon>
        <taxon>Actinomycetes</taxon>
        <taxon>Micrococcales</taxon>
        <taxon>Microbacteriaceae</taxon>
        <taxon>Leifsonia</taxon>
    </lineage>
</organism>
<comment type="caution">
    <text evidence="2">The sequence shown here is derived from an EMBL/GenBank/DDBJ whole genome shotgun (WGS) entry which is preliminary data.</text>
</comment>
<dbReference type="Proteomes" id="UP000016605">
    <property type="component" value="Unassembled WGS sequence"/>
</dbReference>
<gene>
    <name evidence="2" type="ORF">N136_03858</name>
</gene>
<evidence type="ECO:0000313" key="3">
    <source>
        <dbReference type="Proteomes" id="UP000016605"/>
    </source>
</evidence>
<reference evidence="2 3" key="1">
    <citation type="submission" date="2013-08" db="EMBL/GenBank/DDBJ databases">
        <authorList>
            <person name="Weinstock G."/>
            <person name="Sodergren E."/>
            <person name="Wylie T."/>
            <person name="Fulton L."/>
            <person name="Fulton R."/>
            <person name="Fronick C."/>
            <person name="O'Laughlin M."/>
            <person name="Godfrey J."/>
            <person name="Miner T."/>
            <person name="Herter B."/>
            <person name="Appelbaum E."/>
            <person name="Cordes M."/>
            <person name="Lek S."/>
            <person name="Wollam A."/>
            <person name="Pepin K.H."/>
            <person name="Palsikar V.B."/>
            <person name="Mitreva M."/>
            <person name="Wilson R.K."/>
        </authorList>
    </citation>
    <scope>NUCLEOTIDE SEQUENCE [LARGE SCALE GENOMIC DNA]</scope>
    <source>
        <strain evidence="2 3">ATCC 14665</strain>
    </source>
</reference>
<dbReference type="EMBL" id="AWVQ01000598">
    <property type="protein sequence ID" value="ERK69791.1"/>
    <property type="molecule type" value="Genomic_DNA"/>
</dbReference>
<evidence type="ECO:0000256" key="1">
    <source>
        <dbReference type="SAM" id="MobiDB-lite"/>
    </source>
</evidence>
<evidence type="ECO:0000313" key="2">
    <source>
        <dbReference type="EMBL" id="ERK69791.1"/>
    </source>
</evidence>
<dbReference type="HOGENOM" id="CLU_1904096_0_0_11"/>
<sequence>MATSPLSTDFWRQSVAAARALLTDPGISATGSRVCPSSVTYSASRHRLCPQRPCPRCRPPRTPSLSPSVARRPHRCRCAGDRDRSTSSTRPGPPPARPNRRPGQWPTSGCPATQTQPLCSQRRPRYAAAQDPP</sequence>
<accession>U2RLN9</accession>
<feature type="region of interest" description="Disordered" evidence="1">
    <location>
        <begin position="52"/>
        <end position="133"/>
    </location>
</feature>
<name>U2RLN9_LEIAQ</name>
<feature type="compositionally biased region" description="Pro residues" evidence="1">
    <location>
        <begin position="52"/>
        <end position="62"/>
    </location>
</feature>
<proteinExistence type="predicted"/>
<dbReference type="AlphaFoldDB" id="U2RLN9"/>
<feature type="compositionally biased region" description="Polar residues" evidence="1">
    <location>
        <begin position="105"/>
        <end position="119"/>
    </location>
</feature>
<protein>
    <submittedName>
        <fullName evidence="2">Uncharacterized protein</fullName>
    </submittedName>
</protein>